<comment type="caution">
    <text evidence="5">The sequence shown here is derived from an EMBL/GenBank/DDBJ whole genome shotgun (WGS) entry which is preliminary data.</text>
</comment>
<evidence type="ECO:0000256" key="2">
    <source>
        <dbReference type="PROSITE-ProRule" id="PRU00703"/>
    </source>
</evidence>
<dbReference type="PANTHER" id="PTHR43080:SF2">
    <property type="entry name" value="CBS DOMAIN-CONTAINING PROTEIN"/>
    <property type="match status" value="1"/>
</dbReference>
<protein>
    <submittedName>
        <fullName evidence="5">CBS domain-containing protein</fullName>
    </submittedName>
</protein>
<evidence type="ECO:0000313" key="5">
    <source>
        <dbReference type="EMBL" id="MXR50962.1"/>
    </source>
</evidence>
<accession>A0A6B0T6Q8</accession>
<dbReference type="SUPFAM" id="SSF54631">
    <property type="entry name" value="CBS-domain pair"/>
    <property type="match status" value="1"/>
</dbReference>
<dbReference type="InterPro" id="IPR051257">
    <property type="entry name" value="Diverse_CBS-Domain"/>
</dbReference>
<evidence type="ECO:0000313" key="6">
    <source>
        <dbReference type="Proteomes" id="UP000466535"/>
    </source>
</evidence>
<dbReference type="SMART" id="SM00116">
    <property type="entry name" value="CBS"/>
    <property type="match status" value="2"/>
</dbReference>
<reference evidence="5 6" key="1">
    <citation type="submission" date="2019-12" db="EMBL/GenBank/DDBJ databases">
        <title>Isolation and characterization of three novel carbon monoxide-oxidizing members of Halobacteria from salione crusts and soils.</title>
        <authorList>
            <person name="Myers M.R."/>
            <person name="King G.M."/>
        </authorList>
    </citation>
    <scope>NUCLEOTIDE SEQUENCE [LARGE SCALE GENOMIC DNA]</scope>
    <source>
        <strain evidence="5 6">WSH3</strain>
    </source>
</reference>
<dbReference type="EMBL" id="WUUT01000001">
    <property type="protein sequence ID" value="MXR50962.1"/>
    <property type="molecule type" value="Genomic_DNA"/>
</dbReference>
<evidence type="ECO:0000259" key="4">
    <source>
        <dbReference type="PROSITE" id="PS51371"/>
    </source>
</evidence>
<dbReference type="OrthoDB" id="43333at2157"/>
<proteinExistence type="predicted"/>
<feature type="domain" description="CBS" evidence="4">
    <location>
        <begin position="13"/>
        <end position="66"/>
    </location>
</feature>
<feature type="region of interest" description="Disordered" evidence="3">
    <location>
        <begin position="1"/>
        <end position="24"/>
    </location>
</feature>
<dbReference type="Gene3D" id="3.10.580.10">
    <property type="entry name" value="CBS-domain"/>
    <property type="match status" value="1"/>
</dbReference>
<keyword evidence="1 2" id="KW-0129">CBS domain</keyword>
<gene>
    <name evidence="5" type="ORF">GRX03_04980</name>
</gene>
<dbReference type="RefSeq" id="WP_159763043.1">
    <property type="nucleotide sequence ID" value="NZ_WUUT01000001.1"/>
</dbReference>
<dbReference type="PANTHER" id="PTHR43080">
    <property type="entry name" value="CBS DOMAIN-CONTAINING PROTEIN CBSX3, MITOCHONDRIAL"/>
    <property type="match status" value="1"/>
</dbReference>
<dbReference type="Proteomes" id="UP000466535">
    <property type="component" value="Unassembled WGS sequence"/>
</dbReference>
<dbReference type="InterPro" id="IPR046342">
    <property type="entry name" value="CBS_dom_sf"/>
</dbReference>
<evidence type="ECO:0000256" key="3">
    <source>
        <dbReference type="SAM" id="MobiDB-lite"/>
    </source>
</evidence>
<dbReference type="PROSITE" id="PS51371">
    <property type="entry name" value="CBS"/>
    <property type="match status" value="2"/>
</dbReference>
<dbReference type="InterPro" id="IPR000644">
    <property type="entry name" value="CBS_dom"/>
</dbReference>
<sequence length="125" mass="13378">MSKQQDQTVRRYMSESFETVSRDSSLVTAAERMGEANSGAVIVRGEPTGIVTSTDIVQQVAEGRDTSELHVDDAATEVTATINPTQHIKDAASTMLQEGISYVPVTEDGEIVGILSKTDITESST</sequence>
<dbReference type="Pfam" id="PF00571">
    <property type="entry name" value="CBS"/>
    <property type="match status" value="2"/>
</dbReference>
<evidence type="ECO:0000256" key="1">
    <source>
        <dbReference type="ARBA" id="ARBA00023122"/>
    </source>
</evidence>
<organism evidence="5 6">
    <name type="scientific">Halovenus carboxidivorans</name>
    <dbReference type="NCBI Taxonomy" id="2692199"/>
    <lineage>
        <taxon>Archaea</taxon>
        <taxon>Methanobacteriati</taxon>
        <taxon>Methanobacteriota</taxon>
        <taxon>Stenosarchaea group</taxon>
        <taxon>Halobacteria</taxon>
        <taxon>Halobacteriales</taxon>
        <taxon>Haloarculaceae</taxon>
        <taxon>Halovenus</taxon>
    </lineage>
</organism>
<name>A0A6B0T6Q8_9EURY</name>
<feature type="domain" description="CBS" evidence="4">
    <location>
        <begin position="75"/>
        <end position="125"/>
    </location>
</feature>
<dbReference type="CDD" id="cd02205">
    <property type="entry name" value="CBS_pair_SF"/>
    <property type="match status" value="1"/>
</dbReference>
<dbReference type="AlphaFoldDB" id="A0A6B0T6Q8"/>
<keyword evidence="6" id="KW-1185">Reference proteome</keyword>